<dbReference type="PANTHER" id="PTHR12526">
    <property type="entry name" value="GLYCOSYLTRANSFERASE"/>
    <property type="match status" value="1"/>
</dbReference>
<evidence type="ECO:0000259" key="2">
    <source>
        <dbReference type="Pfam" id="PF13477"/>
    </source>
</evidence>
<proteinExistence type="predicted"/>
<dbReference type="SUPFAM" id="SSF53756">
    <property type="entry name" value="UDP-Glycosyltransferase/glycogen phosphorylase"/>
    <property type="match status" value="1"/>
</dbReference>
<dbReference type="InterPro" id="IPR028098">
    <property type="entry name" value="Glyco_trans_4-like_N"/>
</dbReference>
<dbReference type="Proteomes" id="UP001232343">
    <property type="component" value="Unassembled WGS sequence"/>
</dbReference>
<name>A0ABU0D362_9BACI</name>
<keyword evidence="4" id="KW-1185">Reference proteome</keyword>
<gene>
    <name evidence="3" type="ORF">J2S14_001655</name>
</gene>
<sequence>MKIVVLSSHTSSLYWFRMDMMKDFIKRGHSVIALGSEPEVDWKEKFNKHNIDYRQLYVERNGINPFKDLKTLKYLYQLMREDKPDKVFAYQAKTVVYGSIAAKLNGISDFYPLIAGLGSIFRGRGFKNTIIKTIMKTEYWIACKFSKKIFFQNNDDKNEFIQNRLIKEGESIIINGSGVNIEKFKPTPLPQEPTFLFIGRLIKDKGIIEYLEACKKIKWKYPQIRCLLVGPFDSNPSALKPEELKPYLENEVIEYFGEQTDVRPFIAQCSTFVLPSYHEGTPKTVLEAMAMGRPIITSDAPGCRETVIDGVNGYLVKVKDVQSLINKMEFLINNKNTCKSMGQESRKIAKNKYDVKIINQSIMKIMGL</sequence>
<reference evidence="3 4" key="1">
    <citation type="submission" date="2023-07" db="EMBL/GenBank/DDBJ databases">
        <title>Genomic Encyclopedia of Type Strains, Phase IV (KMG-IV): sequencing the most valuable type-strain genomes for metagenomic binning, comparative biology and taxonomic classification.</title>
        <authorList>
            <person name="Goeker M."/>
        </authorList>
    </citation>
    <scope>NUCLEOTIDE SEQUENCE [LARGE SCALE GENOMIC DNA]</scope>
    <source>
        <strain evidence="3 4">DSM 27848</strain>
    </source>
</reference>
<evidence type="ECO:0000313" key="4">
    <source>
        <dbReference type="Proteomes" id="UP001232343"/>
    </source>
</evidence>
<dbReference type="PANTHER" id="PTHR12526:SF638">
    <property type="entry name" value="SPORE COAT PROTEIN SA"/>
    <property type="match status" value="1"/>
</dbReference>
<accession>A0ABU0D362</accession>
<dbReference type="InterPro" id="IPR001296">
    <property type="entry name" value="Glyco_trans_1"/>
</dbReference>
<dbReference type="Gene3D" id="3.40.50.2000">
    <property type="entry name" value="Glycogen Phosphorylase B"/>
    <property type="match status" value="2"/>
</dbReference>
<protein>
    <submittedName>
        <fullName evidence="3">Glycosyltransferase involved in cell wall biosynthesis</fullName>
    </submittedName>
</protein>
<feature type="domain" description="Glycosyltransferase subfamily 4-like N-terminal" evidence="2">
    <location>
        <begin position="4"/>
        <end position="153"/>
    </location>
</feature>
<dbReference type="RefSeq" id="WP_244681588.1">
    <property type="nucleotide sequence ID" value="NZ_JALIRM010000006.1"/>
</dbReference>
<evidence type="ECO:0000259" key="1">
    <source>
        <dbReference type="Pfam" id="PF00534"/>
    </source>
</evidence>
<dbReference type="EMBL" id="JAUSUO010000003">
    <property type="protein sequence ID" value="MDQ0342841.1"/>
    <property type="molecule type" value="Genomic_DNA"/>
</dbReference>
<dbReference type="CDD" id="cd03808">
    <property type="entry name" value="GT4_CapM-like"/>
    <property type="match status" value="1"/>
</dbReference>
<organism evidence="3 4">
    <name type="scientific">Lederbergia wuyishanensis</name>
    <dbReference type="NCBI Taxonomy" id="1347903"/>
    <lineage>
        <taxon>Bacteria</taxon>
        <taxon>Bacillati</taxon>
        <taxon>Bacillota</taxon>
        <taxon>Bacilli</taxon>
        <taxon>Bacillales</taxon>
        <taxon>Bacillaceae</taxon>
        <taxon>Lederbergia</taxon>
    </lineage>
</organism>
<comment type="caution">
    <text evidence="3">The sequence shown here is derived from an EMBL/GenBank/DDBJ whole genome shotgun (WGS) entry which is preliminary data.</text>
</comment>
<feature type="domain" description="Glycosyl transferase family 1" evidence="1">
    <location>
        <begin position="184"/>
        <end position="347"/>
    </location>
</feature>
<evidence type="ECO:0000313" key="3">
    <source>
        <dbReference type="EMBL" id="MDQ0342841.1"/>
    </source>
</evidence>
<dbReference type="Pfam" id="PF13477">
    <property type="entry name" value="Glyco_trans_4_2"/>
    <property type="match status" value="1"/>
</dbReference>
<dbReference type="Pfam" id="PF00534">
    <property type="entry name" value="Glycos_transf_1"/>
    <property type="match status" value="1"/>
</dbReference>